<evidence type="ECO:0000256" key="15">
    <source>
        <dbReference type="HAMAP-Rule" id="MF_01349"/>
    </source>
</evidence>
<keyword evidence="8 15" id="KW-0547">Nucleotide-binding</keyword>
<feature type="region of interest" description="Pantoate--beta-alanine ligase" evidence="15">
    <location>
        <begin position="1"/>
        <end position="285"/>
    </location>
</feature>
<dbReference type="AlphaFoldDB" id="K9W835"/>
<evidence type="ECO:0000256" key="8">
    <source>
        <dbReference type="ARBA" id="ARBA00022741"/>
    </source>
</evidence>
<comment type="catalytic activity">
    <reaction evidence="14 15">
        <text>CMP + ATP = CDP + ADP</text>
        <dbReference type="Rhea" id="RHEA:11600"/>
        <dbReference type="ChEBI" id="CHEBI:30616"/>
        <dbReference type="ChEBI" id="CHEBI:58069"/>
        <dbReference type="ChEBI" id="CHEBI:60377"/>
        <dbReference type="ChEBI" id="CHEBI:456216"/>
        <dbReference type="EC" id="2.7.4.25"/>
    </reaction>
</comment>
<feature type="region of interest" description="Cytidylate kinase" evidence="15">
    <location>
        <begin position="286"/>
        <end position="532"/>
    </location>
</feature>
<comment type="similarity">
    <text evidence="15">In the C-terminal section; belongs to the cytidylate kinase family. Type 1 subfamily.</text>
</comment>
<dbReference type="InterPro" id="IPR003136">
    <property type="entry name" value="Cytidylate_kin"/>
</dbReference>
<dbReference type="CDD" id="cd02020">
    <property type="entry name" value="CMPK"/>
    <property type="match status" value="1"/>
</dbReference>
<keyword evidence="7 15" id="KW-0808">Transferase</keyword>
<dbReference type="GO" id="GO:0036431">
    <property type="term" value="F:dCMP kinase activity"/>
    <property type="evidence" value="ECO:0007669"/>
    <property type="project" value="InterPro"/>
</dbReference>
<feature type="binding site" evidence="15">
    <location>
        <position position="184"/>
    </location>
    <ligand>
        <name>ATP</name>
        <dbReference type="ChEBI" id="CHEBI:30616"/>
    </ligand>
</feature>
<dbReference type="KEGG" id="mic:Mic7113_0469"/>
<dbReference type="HAMAP" id="MF_00238">
    <property type="entry name" value="Cytidyl_kinase_type1"/>
    <property type="match status" value="1"/>
</dbReference>
<dbReference type="GO" id="GO:0015949">
    <property type="term" value="P:nucleobase-containing small molecule interconversion"/>
    <property type="evidence" value="ECO:0007669"/>
    <property type="project" value="TreeGrafter"/>
</dbReference>
<dbReference type="PANTHER" id="PTHR21299">
    <property type="entry name" value="CYTIDYLATE KINASE/PANTOATE-BETA-ALANINE LIGASE"/>
    <property type="match status" value="1"/>
</dbReference>
<dbReference type="OrthoDB" id="9773087at2"/>
<feature type="binding site" evidence="15">
    <location>
        <position position="60"/>
    </location>
    <ligand>
        <name>beta-alanine</name>
        <dbReference type="ChEBI" id="CHEBI:57966"/>
    </ligand>
</feature>
<dbReference type="NCBIfam" id="TIGR00017">
    <property type="entry name" value="cmk"/>
    <property type="match status" value="1"/>
</dbReference>
<comment type="similarity">
    <text evidence="3">Belongs to the cytidylate kinase family. Type 1 subfamily.</text>
</comment>
<name>K9W835_9CYAN</name>
<keyword evidence="6 15" id="KW-0566">Pantothenate biosynthesis</keyword>
<reference evidence="17 18" key="1">
    <citation type="submission" date="2012-06" db="EMBL/GenBank/DDBJ databases">
        <title>Finished chromosome of genome of Microcoleus sp. PCC 7113.</title>
        <authorList>
            <consortium name="US DOE Joint Genome Institute"/>
            <person name="Gugger M."/>
            <person name="Coursin T."/>
            <person name="Rippka R."/>
            <person name="Tandeau De Marsac N."/>
            <person name="Huntemann M."/>
            <person name="Wei C.-L."/>
            <person name="Han J."/>
            <person name="Detter J.C."/>
            <person name="Han C."/>
            <person name="Tapia R."/>
            <person name="Chen A."/>
            <person name="Kyrpides N."/>
            <person name="Mavromatis K."/>
            <person name="Markowitz V."/>
            <person name="Szeto E."/>
            <person name="Ivanova N."/>
            <person name="Pagani I."/>
            <person name="Pati A."/>
            <person name="Goodwin L."/>
            <person name="Nordberg H.P."/>
            <person name="Cantor M.N."/>
            <person name="Hua S.X."/>
            <person name="Woyke T."/>
            <person name="Kerfeld C.A."/>
        </authorList>
    </citation>
    <scope>NUCLEOTIDE SEQUENCE [LARGE SCALE GENOMIC DNA]</scope>
    <source>
        <strain evidence="17 18">PCC 7113</strain>
    </source>
</reference>
<dbReference type="NCBIfam" id="NF010004">
    <property type="entry name" value="PRK13477.1"/>
    <property type="match status" value="1"/>
</dbReference>
<comment type="catalytic activity">
    <reaction evidence="13 15">
        <text>(R)-pantoate + beta-alanine + ATP = (R)-pantothenate + AMP + diphosphate + H(+)</text>
        <dbReference type="Rhea" id="RHEA:10912"/>
        <dbReference type="ChEBI" id="CHEBI:15378"/>
        <dbReference type="ChEBI" id="CHEBI:15980"/>
        <dbReference type="ChEBI" id="CHEBI:29032"/>
        <dbReference type="ChEBI" id="CHEBI:30616"/>
        <dbReference type="ChEBI" id="CHEBI:33019"/>
        <dbReference type="ChEBI" id="CHEBI:57966"/>
        <dbReference type="ChEBI" id="CHEBI:456215"/>
        <dbReference type="EC" id="6.3.2.1"/>
    </reaction>
</comment>
<dbReference type="InterPro" id="IPR003721">
    <property type="entry name" value="Pantoate_ligase"/>
</dbReference>
<comment type="subcellular location">
    <subcellularLocation>
        <location evidence="15">Cytoplasm</location>
    </subcellularLocation>
</comment>
<dbReference type="GO" id="GO:0036430">
    <property type="term" value="F:CMP kinase activity"/>
    <property type="evidence" value="ECO:0007669"/>
    <property type="project" value="RHEA"/>
</dbReference>
<dbReference type="Pfam" id="PF02569">
    <property type="entry name" value="Pantoate_ligase"/>
    <property type="match status" value="1"/>
</dbReference>
<evidence type="ECO:0000256" key="3">
    <source>
        <dbReference type="ARBA" id="ARBA00009427"/>
    </source>
</evidence>
<evidence type="ECO:0000256" key="4">
    <source>
        <dbReference type="ARBA" id="ARBA00022490"/>
    </source>
</evidence>
<feature type="binding site" evidence="15">
    <location>
        <begin position="29"/>
        <end position="36"/>
    </location>
    <ligand>
        <name>ATP</name>
        <dbReference type="ChEBI" id="CHEBI:30616"/>
    </ligand>
</feature>
<dbReference type="GO" id="GO:0005524">
    <property type="term" value="F:ATP binding"/>
    <property type="evidence" value="ECO:0007669"/>
    <property type="project" value="UniProtKB-UniRule"/>
</dbReference>
<comment type="function">
    <text evidence="15">Catalyzes the transfer of a phosphate group from ATP to either CMP or dCMP to form CDP or dCDP and ADP, respectively.</text>
</comment>
<evidence type="ECO:0000256" key="14">
    <source>
        <dbReference type="ARBA" id="ARBA00048478"/>
    </source>
</evidence>
<evidence type="ECO:0000256" key="2">
    <source>
        <dbReference type="ARBA" id="ARBA00009256"/>
    </source>
</evidence>
<dbReference type="eggNOG" id="COG0414">
    <property type="taxonomic scope" value="Bacteria"/>
</dbReference>
<dbReference type="Gene3D" id="3.30.1300.10">
    <property type="entry name" value="Pantoate-beta-alanine ligase, C-terminal domain"/>
    <property type="match status" value="1"/>
</dbReference>
<evidence type="ECO:0000256" key="10">
    <source>
        <dbReference type="ARBA" id="ARBA00022840"/>
    </source>
</evidence>
<evidence type="ECO:0000256" key="5">
    <source>
        <dbReference type="ARBA" id="ARBA00022598"/>
    </source>
</evidence>
<keyword evidence="18" id="KW-1185">Reference proteome</keyword>
<proteinExistence type="inferred from homology"/>
<feature type="domain" description="Cytidylate kinase" evidence="16">
    <location>
        <begin position="294"/>
        <end position="521"/>
    </location>
</feature>
<organism evidence="17 18">
    <name type="scientific">Allocoleopsis franciscana PCC 7113</name>
    <dbReference type="NCBI Taxonomy" id="1173027"/>
    <lineage>
        <taxon>Bacteria</taxon>
        <taxon>Bacillati</taxon>
        <taxon>Cyanobacteriota</taxon>
        <taxon>Cyanophyceae</taxon>
        <taxon>Coleofasciculales</taxon>
        <taxon>Coleofasciculaceae</taxon>
        <taxon>Allocoleopsis</taxon>
        <taxon>Allocoleopsis franciscana</taxon>
    </lineage>
</organism>
<evidence type="ECO:0000313" key="18">
    <source>
        <dbReference type="Proteomes" id="UP000010471"/>
    </source>
</evidence>
<keyword evidence="11 15" id="KW-0511">Multifunctional enzyme</keyword>
<dbReference type="HAMAP" id="MF_00158">
    <property type="entry name" value="PanC"/>
    <property type="match status" value="1"/>
</dbReference>
<dbReference type="InterPro" id="IPR004821">
    <property type="entry name" value="Cyt_trans-like"/>
</dbReference>
<gene>
    <name evidence="15" type="primary">panC/cmk</name>
    <name evidence="17" type="ORF">Mic7113_0469</name>
</gene>
<feature type="binding site" evidence="15">
    <location>
        <begin position="155"/>
        <end position="158"/>
    </location>
    <ligand>
        <name>ATP</name>
        <dbReference type="ChEBI" id="CHEBI:30616"/>
    </ligand>
</feature>
<feature type="binding site" evidence="15">
    <location>
        <position position="60"/>
    </location>
    <ligand>
        <name>(R)-pantoate</name>
        <dbReference type="ChEBI" id="CHEBI:15980"/>
    </ligand>
</feature>
<dbReference type="HAMAP" id="MF_01349">
    <property type="entry name" value="PanCY"/>
    <property type="match status" value="1"/>
</dbReference>
<comment type="function">
    <text evidence="15">Catalyzes the condensation of pantoate with beta-alanine in an ATP-dependent reaction via a pantoyl-adenylate intermediate.</text>
</comment>
<dbReference type="NCBIfam" id="TIGR00018">
    <property type="entry name" value="panC"/>
    <property type="match status" value="1"/>
</dbReference>
<dbReference type="SUPFAM" id="SSF52540">
    <property type="entry name" value="P-loop containing nucleoside triphosphate hydrolases"/>
    <property type="match status" value="1"/>
</dbReference>
<dbReference type="SUPFAM" id="SSF52374">
    <property type="entry name" value="Nucleotidylyl transferase"/>
    <property type="match status" value="1"/>
</dbReference>
<dbReference type="GO" id="GO:0006220">
    <property type="term" value="P:pyrimidine nucleotide metabolic process"/>
    <property type="evidence" value="ECO:0007669"/>
    <property type="project" value="UniProtKB-UniRule"/>
</dbReference>
<comment type="catalytic activity">
    <reaction evidence="12 15">
        <text>dCMP + ATP = dCDP + ADP</text>
        <dbReference type="Rhea" id="RHEA:25094"/>
        <dbReference type="ChEBI" id="CHEBI:30616"/>
        <dbReference type="ChEBI" id="CHEBI:57566"/>
        <dbReference type="ChEBI" id="CHEBI:58593"/>
        <dbReference type="ChEBI" id="CHEBI:456216"/>
        <dbReference type="EC" id="2.7.4.25"/>
    </reaction>
</comment>
<dbReference type="EC" id="6.3.2.1" evidence="15"/>
<dbReference type="STRING" id="1173027.Mic7113_0469"/>
<evidence type="ECO:0000256" key="9">
    <source>
        <dbReference type="ARBA" id="ARBA00022777"/>
    </source>
</evidence>
<dbReference type="UniPathway" id="UPA00028">
    <property type="reaction ID" value="UER00005"/>
</dbReference>
<feature type="binding site" evidence="15">
    <location>
        <position position="161"/>
    </location>
    <ligand>
        <name>(R)-pantoate</name>
        <dbReference type="ChEBI" id="CHEBI:15980"/>
    </ligand>
</feature>
<dbReference type="Gene3D" id="3.40.50.620">
    <property type="entry name" value="HUPs"/>
    <property type="match status" value="1"/>
</dbReference>
<dbReference type="HOGENOM" id="CLU_037427_0_0_3"/>
<evidence type="ECO:0000313" key="17">
    <source>
        <dbReference type="EMBL" id="AFZ16388.1"/>
    </source>
</evidence>
<dbReference type="PATRIC" id="fig|1173027.3.peg.519"/>
<evidence type="ECO:0000256" key="6">
    <source>
        <dbReference type="ARBA" id="ARBA00022655"/>
    </source>
</evidence>
<dbReference type="CDD" id="cd00560">
    <property type="entry name" value="PanC"/>
    <property type="match status" value="1"/>
</dbReference>
<evidence type="ECO:0000256" key="12">
    <source>
        <dbReference type="ARBA" id="ARBA00047615"/>
    </source>
</evidence>
<evidence type="ECO:0000259" key="16">
    <source>
        <dbReference type="Pfam" id="PF02224"/>
    </source>
</evidence>
<comment type="pathway">
    <text evidence="1 15">Cofactor biosynthesis; (R)-pantothenate biosynthesis; (R)-pantothenate from (R)-pantoate and beta-alanine: step 1/1.</text>
</comment>
<keyword evidence="9 15" id="KW-0418">Kinase</keyword>
<dbReference type="EMBL" id="CP003630">
    <property type="protein sequence ID" value="AFZ16388.1"/>
    <property type="molecule type" value="Genomic_DNA"/>
</dbReference>
<dbReference type="GO" id="GO:0005829">
    <property type="term" value="C:cytosol"/>
    <property type="evidence" value="ECO:0007669"/>
    <property type="project" value="TreeGrafter"/>
</dbReference>
<protein>
    <recommendedName>
        <fullName evidence="15">Bifunctional pantoate ligase/cytidylate kinase</fullName>
    </recommendedName>
    <domain>
        <recommendedName>
            <fullName evidence="15">Pantothenate synthetase</fullName>
            <shortName evidence="15">PS</shortName>
            <ecNumber evidence="15">6.3.2.1</ecNumber>
        </recommendedName>
        <alternativeName>
            <fullName evidence="15">Pantoate--beta-alanine ligase</fullName>
        </alternativeName>
        <alternativeName>
            <fullName evidence="15">Pantoate-activating enzyme</fullName>
        </alternativeName>
    </domain>
    <domain>
        <recommendedName>
            <fullName evidence="15">Cytidylate kinase</fullName>
            <shortName evidence="15">CK</shortName>
            <ecNumber evidence="15">2.7.4.25</ecNumber>
        </recommendedName>
        <alternativeName>
            <fullName evidence="15">Cytidine monophosphate kinase</fullName>
            <shortName evidence="15">CMP kinase</shortName>
        </alternativeName>
    </domain>
</protein>
<dbReference type="EC" id="2.7.4.25" evidence="15"/>
<evidence type="ECO:0000256" key="1">
    <source>
        <dbReference type="ARBA" id="ARBA00004990"/>
    </source>
</evidence>
<evidence type="ECO:0000256" key="7">
    <source>
        <dbReference type="ARBA" id="ARBA00022679"/>
    </source>
</evidence>
<dbReference type="NCBIfam" id="TIGR00125">
    <property type="entry name" value="cyt_tran_rel"/>
    <property type="match status" value="1"/>
</dbReference>
<feature type="active site" description="Proton donor" evidence="15">
    <location>
        <position position="36"/>
    </location>
</feature>
<evidence type="ECO:0000256" key="11">
    <source>
        <dbReference type="ARBA" id="ARBA00023268"/>
    </source>
</evidence>
<dbReference type="Pfam" id="PF02224">
    <property type="entry name" value="Cytidylate_kin"/>
    <property type="match status" value="1"/>
</dbReference>
<dbReference type="InterPro" id="IPR042176">
    <property type="entry name" value="Pantoate_ligase_C"/>
</dbReference>
<dbReference type="GO" id="GO:0015940">
    <property type="term" value="P:pantothenate biosynthetic process"/>
    <property type="evidence" value="ECO:0007669"/>
    <property type="project" value="UniProtKB-UniRule"/>
</dbReference>
<accession>K9W835</accession>
<evidence type="ECO:0000256" key="13">
    <source>
        <dbReference type="ARBA" id="ARBA00048258"/>
    </source>
</evidence>
<dbReference type="PANTHER" id="PTHR21299:SF2">
    <property type="entry name" value="CYTIDYLATE KINASE"/>
    <property type="match status" value="1"/>
</dbReference>
<dbReference type="Gene3D" id="3.40.50.300">
    <property type="entry name" value="P-loop containing nucleotide triphosphate hydrolases"/>
    <property type="match status" value="1"/>
</dbReference>
<dbReference type="eggNOG" id="COG0283">
    <property type="taxonomic scope" value="Bacteria"/>
</dbReference>
<sequence length="532" mass="58841">MRLFTTTAGLLCYLERYRNGKDVGLVPTMGALHRGHFSLIERARQENNLVIVSIFVNPLQFGPTEDLQRYPRQLEADQQQCERLGVDAIFAPTVVEFYGNHLSSSDMGIQVTQVVPPTSMTSVLCGRSRQGHFQGVATVVTKLLNLVQPERAYFGQKDAQQLAIIRRIVADLNGSVEIVACPIVREASGLALSSRNQYLTPAQRAQAPILFQALQQAQKVFKSGEREGMSLIETVKSELAGVSELQVEYVELVHPKTLTPLEQVEDCGLLAIAARLGTTRLIDNILLYNRQPIVAIDGPAGAGKSTVARRVAQSLGLMHLDTGAMYRAVTWRVMEAGIDLDNESAIAELVSQSQIYLTNEPQAESALTPQDSLPLRYRVWIDGEDVTQVIRSQEVTGNVSAIAAQPAVRRELVKQQQQWGCQGGIVVEGRDIGTHVFPDAELKIFLTASVQERARRRQQDLKDQELPIVSLEQLEQDIQQRDIRDSTRALAPLRKATDAIEVVTDGLSITDVTEHIVNLYRTLQAIPLSLEV</sequence>
<dbReference type="Proteomes" id="UP000010471">
    <property type="component" value="Chromosome"/>
</dbReference>
<dbReference type="InterPro" id="IPR014729">
    <property type="entry name" value="Rossmann-like_a/b/a_fold"/>
</dbReference>
<keyword evidence="10 15" id="KW-0067">ATP-binding</keyword>
<dbReference type="InterPro" id="IPR027417">
    <property type="entry name" value="P-loop_NTPase"/>
</dbReference>
<comment type="similarity">
    <text evidence="15">In the N-terminal section; belongs to the pantothenate synthetase family.</text>
</comment>
<dbReference type="GO" id="GO:0004592">
    <property type="term" value="F:pantoate-beta-alanine ligase activity"/>
    <property type="evidence" value="ECO:0007669"/>
    <property type="project" value="UniProtKB-UniRule"/>
</dbReference>
<feature type="binding site" evidence="15">
    <location>
        <begin position="192"/>
        <end position="195"/>
    </location>
    <ligand>
        <name>ATP</name>
        <dbReference type="ChEBI" id="CHEBI:30616"/>
    </ligand>
</feature>
<comment type="similarity">
    <text evidence="2">Belongs to the pantothenate synthetase family.</text>
</comment>
<dbReference type="InterPro" id="IPR011994">
    <property type="entry name" value="Cytidylate_kinase_dom"/>
</dbReference>
<keyword evidence="5 15" id="KW-0436">Ligase</keyword>
<dbReference type="InterPro" id="IPR024894">
    <property type="entry name" value="Pantoate_ligase/cytidylate_kin"/>
</dbReference>
<dbReference type="RefSeq" id="WP_015180552.1">
    <property type="nucleotide sequence ID" value="NC_019738.1"/>
</dbReference>
<keyword evidence="4 15" id="KW-0963">Cytoplasm</keyword>